<keyword evidence="2" id="KW-1185">Reference proteome</keyword>
<evidence type="ECO:0008006" key="3">
    <source>
        <dbReference type="Google" id="ProtNLM"/>
    </source>
</evidence>
<dbReference type="AlphaFoldDB" id="A0AAW2CV22"/>
<sequence length="136" mass="15831">MGWEDFSKNCQFVVGLGNRVRFWQDGWYGDQPLQVAFPRLYGIAIDKEASVEASLSRLGVEDRRSWDIRFIREFNDWEMDEGLLFLRLLGANTPPLDVRDRMRWKLKLNGSLTLGRIIISCGILLQLSFRGKEYGE</sequence>
<dbReference type="PANTHER" id="PTHR36617">
    <property type="entry name" value="PROTEIN, PUTATIVE-RELATED"/>
    <property type="match status" value="1"/>
</dbReference>
<proteinExistence type="predicted"/>
<protein>
    <recommendedName>
        <fullName evidence="3">Reverse transcriptase</fullName>
    </recommendedName>
</protein>
<evidence type="ECO:0000313" key="1">
    <source>
        <dbReference type="EMBL" id="KAL0001932.1"/>
    </source>
</evidence>
<name>A0AAW2CV22_9ROSI</name>
<dbReference type="PANTHER" id="PTHR36617:SF5">
    <property type="entry name" value="OS05G0421675 PROTEIN"/>
    <property type="match status" value="1"/>
</dbReference>
<dbReference type="Proteomes" id="UP001459277">
    <property type="component" value="Unassembled WGS sequence"/>
</dbReference>
<dbReference type="EMBL" id="JAZDWU010000005">
    <property type="protein sequence ID" value="KAL0001932.1"/>
    <property type="molecule type" value="Genomic_DNA"/>
</dbReference>
<comment type="caution">
    <text evidence="1">The sequence shown here is derived from an EMBL/GenBank/DDBJ whole genome shotgun (WGS) entry which is preliminary data.</text>
</comment>
<evidence type="ECO:0000313" key="2">
    <source>
        <dbReference type="Proteomes" id="UP001459277"/>
    </source>
</evidence>
<organism evidence="1 2">
    <name type="scientific">Lithocarpus litseifolius</name>
    <dbReference type="NCBI Taxonomy" id="425828"/>
    <lineage>
        <taxon>Eukaryota</taxon>
        <taxon>Viridiplantae</taxon>
        <taxon>Streptophyta</taxon>
        <taxon>Embryophyta</taxon>
        <taxon>Tracheophyta</taxon>
        <taxon>Spermatophyta</taxon>
        <taxon>Magnoliopsida</taxon>
        <taxon>eudicotyledons</taxon>
        <taxon>Gunneridae</taxon>
        <taxon>Pentapetalae</taxon>
        <taxon>rosids</taxon>
        <taxon>fabids</taxon>
        <taxon>Fagales</taxon>
        <taxon>Fagaceae</taxon>
        <taxon>Lithocarpus</taxon>
    </lineage>
</organism>
<reference evidence="1 2" key="1">
    <citation type="submission" date="2024-01" db="EMBL/GenBank/DDBJ databases">
        <title>A telomere-to-telomere, gap-free genome of sweet tea (Lithocarpus litseifolius).</title>
        <authorList>
            <person name="Zhou J."/>
        </authorList>
    </citation>
    <scope>NUCLEOTIDE SEQUENCE [LARGE SCALE GENOMIC DNA]</scope>
    <source>
        <strain evidence="1">Zhou-2022a</strain>
        <tissue evidence="1">Leaf</tissue>
    </source>
</reference>
<accession>A0AAW2CV22</accession>
<gene>
    <name evidence="1" type="ORF">SO802_015713</name>
</gene>